<feature type="region of interest" description="Disordered" evidence="1">
    <location>
        <begin position="1"/>
        <end position="90"/>
    </location>
</feature>
<keyword evidence="2" id="KW-0472">Membrane</keyword>
<evidence type="ECO:0000256" key="2">
    <source>
        <dbReference type="SAM" id="Phobius"/>
    </source>
</evidence>
<feature type="compositionally biased region" description="Pro residues" evidence="1">
    <location>
        <begin position="11"/>
        <end position="31"/>
    </location>
</feature>
<dbReference type="EMBL" id="BAAAQQ010000013">
    <property type="protein sequence ID" value="GAA2129538.1"/>
    <property type="molecule type" value="Genomic_DNA"/>
</dbReference>
<sequence length="252" mass="25787">MPDESGEQPGGQPPPYGEAGPPPLPPEPPPYGQAGASWPNSQPAPPSEQLPPTHSIPGQPQVPPTAAGLPYGAGQQPPGPPGSHPYGGPGGYGGPYIPPLPQKSNTGKIVAIVIGAILLLTCGGCTVFGMAVYNAGQDVLDEIETYEPPAVQETVTVAPGEGFLVGDVAVESGWSVEVLQGLPLIQDMRGTAVGTSAFDAIAFELTFYRGDRVVAEGSCGGSVDESDVVEIACTVSDKKARRADRVEVQSLL</sequence>
<accession>A0ABP5KEW5</accession>
<gene>
    <name evidence="3" type="ORF">GCM10009843_31260</name>
</gene>
<protein>
    <submittedName>
        <fullName evidence="3">Uncharacterized protein</fullName>
    </submittedName>
</protein>
<dbReference type="RefSeq" id="WP_344304728.1">
    <property type="nucleotide sequence ID" value="NZ_BAAAQQ010000013.1"/>
</dbReference>
<keyword evidence="4" id="KW-1185">Reference proteome</keyword>
<comment type="caution">
    <text evidence="3">The sequence shown here is derived from an EMBL/GenBank/DDBJ whole genome shotgun (WGS) entry which is preliminary data.</text>
</comment>
<keyword evidence="2" id="KW-0812">Transmembrane</keyword>
<dbReference type="Proteomes" id="UP001500575">
    <property type="component" value="Unassembled WGS sequence"/>
</dbReference>
<reference evidence="4" key="1">
    <citation type="journal article" date="2019" name="Int. J. Syst. Evol. Microbiol.">
        <title>The Global Catalogue of Microorganisms (GCM) 10K type strain sequencing project: providing services to taxonomists for standard genome sequencing and annotation.</title>
        <authorList>
            <consortium name="The Broad Institute Genomics Platform"/>
            <consortium name="The Broad Institute Genome Sequencing Center for Infectious Disease"/>
            <person name="Wu L."/>
            <person name="Ma J."/>
        </authorList>
    </citation>
    <scope>NUCLEOTIDE SEQUENCE [LARGE SCALE GENOMIC DNA]</scope>
    <source>
        <strain evidence="4">JCM 16021</strain>
    </source>
</reference>
<evidence type="ECO:0000313" key="3">
    <source>
        <dbReference type="EMBL" id="GAA2129538.1"/>
    </source>
</evidence>
<keyword evidence="2" id="KW-1133">Transmembrane helix</keyword>
<evidence type="ECO:0000313" key="4">
    <source>
        <dbReference type="Proteomes" id="UP001500575"/>
    </source>
</evidence>
<organism evidence="3 4">
    <name type="scientific">Nocardioides bigeumensis</name>
    <dbReference type="NCBI Taxonomy" id="433657"/>
    <lineage>
        <taxon>Bacteria</taxon>
        <taxon>Bacillati</taxon>
        <taxon>Actinomycetota</taxon>
        <taxon>Actinomycetes</taxon>
        <taxon>Propionibacteriales</taxon>
        <taxon>Nocardioidaceae</taxon>
        <taxon>Nocardioides</taxon>
    </lineage>
</organism>
<feature type="transmembrane region" description="Helical" evidence="2">
    <location>
        <begin position="109"/>
        <end position="133"/>
    </location>
</feature>
<evidence type="ECO:0000256" key="1">
    <source>
        <dbReference type="SAM" id="MobiDB-lite"/>
    </source>
</evidence>
<name>A0ABP5KEW5_9ACTN</name>
<proteinExistence type="predicted"/>